<evidence type="ECO:0000313" key="17">
    <source>
        <dbReference type="Proteomes" id="UP001059252"/>
    </source>
</evidence>
<protein>
    <recommendedName>
        <fullName evidence="10">S-adenosylmethionine synthase</fullName>
        <shortName evidence="10">AdoMet synthase</shortName>
        <ecNumber evidence="10">2.5.1.6</ecNumber>
    </recommendedName>
    <alternativeName>
        <fullName evidence="10">MAT</fullName>
    </alternativeName>
    <alternativeName>
        <fullName evidence="10">Methionine adenosyltransferase</fullName>
    </alternativeName>
</protein>
<dbReference type="GO" id="GO:0004478">
    <property type="term" value="F:methionine adenosyltransferase activity"/>
    <property type="evidence" value="ECO:0007669"/>
    <property type="project" value="UniProtKB-EC"/>
</dbReference>
<comment type="cofactor">
    <cofactor evidence="10">
        <name>K(+)</name>
        <dbReference type="ChEBI" id="CHEBI:29103"/>
    </cofactor>
    <text evidence="10">Binds 1 potassium ion per subunit.</text>
</comment>
<dbReference type="InterPro" id="IPR022630">
    <property type="entry name" value="S-AdoMet_synt_C"/>
</dbReference>
<keyword evidence="7 10" id="KW-0067">ATP-binding</keyword>
<feature type="binding site" evidence="10">
    <location>
        <position position="253"/>
    </location>
    <ligand>
        <name>ATP</name>
        <dbReference type="ChEBI" id="CHEBI:30616"/>
        <note>ligand shared between two neighboring subunits</note>
    </ligand>
</feature>
<comment type="catalytic activity">
    <reaction evidence="10">
        <text>L-methionine + ATP + H2O = S-adenosyl-L-methionine + phosphate + diphosphate</text>
        <dbReference type="Rhea" id="RHEA:21080"/>
        <dbReference type="ChEBI" id="CHEBI:15377"/>
        <dbReference type="ChEBI" id="CHEBI:30616"/>
        <dbReference type="ChEBI" id="CHEBI:33019"/>
        <dbReference type="ChEBI" id="CHEBI:43474"/>
        <dbReference type="ChEBI" id="CHEBI:57844"/>
        <dbReference type="ChEBI" id="CHEBI:59789"/>
        <dbReference type="EC" id="2.5.1.6"/>
    </reaction>
</comment>
<evidence type="ECO:0000256" key="11">
    <source>
        <dbReference type="RuleBase" id="RU000542"/>
    </source>
</evidence>
<accession>A0ABY5R7X5</accession>
<comment type="function">
    <text evidence="10">Catalyzes the formation of S-adenosylmethionine (AdoMet) from methionine and ATP. The overall synthetic reaction is composed of two sequential steps, AdoMet formation and the subsequent tripolyphosphate hydrolysis which occurs prior to release of AdoMet from the enzyme.</text>
</comment>
<name>A0ABY5R7X5_9MOLU</name>
<evidence type="ECO:0000256" key="9">
    <source>
        <dbReference type="ARBA" id="ARBA00022958"/>
    </source>
</evidence>
<evidence type="ECO:0000256" key="7">
    <source>
        <dbReference type="ARBA" id="ARBA00022840"/>
    </source>
</evidence>
<dbReference type="Proteomes" id="UP001059252">
    <property type="component" value="Chromosome"/>
</dbReference>
<feature type="region of interest" description="Flexible loop" evidence="10">
    <location>
        <begin position="92"/>
        <end position="102"/>
    </location>
</feature>
<dbReference type="PROSITE" id="PS00377">
    <property type="entry name" value="ADOMET_SYNTHASE_2"/>
    <property type="match status" value="1"/>
</dbReference>
<dbReference type="SUPFAM" id="SSF55973">
    <property type="entry name" value="S-adenosylmethionine synthetase"/>
    <property type="match status" value="3"/>
</dbReference>
<dbReference type="PROSITE" id="PS00376">
    <property type="entry name" value="ADOMET_SYNTHASE_1"/>
    <property type="match status" value="1"/>
</dbReference>
<evidence type="ECO:0000259" key="13">
    <source>
        <dbReference type="Pfam" id="PF00438"/>
    </source>
</evidence>
<dbReference type="Pfam" id="PF02773">
    <property type="entry name" value="S-AdoMet_synt_C"/>
    <property type="match status" value="1"/>
</dbReference>
<comment type="similarity">
    <text evidence="2 10 12">Belongs to the AdoMet synthase family.</text>
</comment>
<keyword evidence="4 10" id="KW-0808">Transferase</keyword>
<evidence type="ECO:0000256" key="1">
    <source>
        <dbReference type="ARBA" id="ARBA00005224"/>
    </source>
</evidence>
<dbReference type="InterPro" id="IPR022629">
    <property type="entry name" value="S-AdoMet_synt_central"/>
</dbReference>
<feature type="binding site" evidence="10">
    <location>
        <position position="230"/>
    </location>
    <ligand>
        <name>L-methionine</name>
        <dbReference type="ChEBI" id="CHEBI:57844"/>
        <note>ligand shared between two neighboring subunits</note>
    </ligand>
</feature>
<dbReference type="CDD" id="cd18079">
    <property type="entry name" value="S-AdoMet_synt"/>
    <property type="match status" value="1"/>
</dbReference>
<evidence type="ECO:0000256" key="12">
    <source>
        <dbReference type="RuleBase" id="RU004462"/>
    </source>
</evidence>
<feature type="domain" description="S-adenosylmethionine synthetase C-terminal" evidence="15">
    <location>
        <begin position="224"/>
        <end position="367"/>
    </location>
</feature>
<dbReference type="Pfam" id="PF02772">
    <property type="entry name" value="S-AdoMet_synt_M"/>
    <property type="match status" value="1"/>
</dbReference>
<feature type="binding site" description="in other chain" evidence="10">
    <location>
        <position position="261"/>
    </location>
    <ligand>
        <name>L-methionine</name>
        <dbReference type="ChEBI" id="CHEBI:57844"/>
        <note>ligand shared between two neighboring subunits</note>
    </ligand>
</feature>
<keyword evidence="5 10" id="KW-0479">Metal-binding</keyword>
<dbReference type="Pfam" id="PF00438">
    <property type="entry name" value="S-AdoMet_synt_N"/>
    <property type="match status" value="1"/>
</dbReference>
<dbReference type="Gene3D" id="3.30.300.10">
    <property type="match status" value="3"/>
</dbReference>
<feature type="domain" description="S-adenosylmethionine synthetase N-terminal" evidence="13">
    <location>
        <begin position="4"/>
        <end position="85"/>
    </location>
</feature>
<feature type="binding site" evidence="10">
    <location>
        <position position="43"/>
    </location>
    <ligand>
        <name>K(+)</name>
        <dbReference type="ChEBI" id="CHEBI:29103"/>
    </ligand>
</feature>
<dbReference type="NCBIfam" id="TIGR01034">
    <property type="entry name" value="metK"/>
    <property type="match status" value="1"/>
</dbReference>
<feature type="domain" description="S-adenosylmethionine synthetase central" evidence="14">
    <location>
        <begin position="106"/>
        <end position="222"/>
    </location>
</feature>
<comment type="cofactor">
    <cofactor evidence="10">
        <name>Mg(2+)</name>
        <dbReference type="ChEBI" id="CHEBI:18420"/>
    </cofactor>
    <text evidence="10">Binds 2 divalent ions per subunit.</text>
</comment>
<dbReference type="HAMAP" id="MF_00086">
    <property type="entry name" value="S_AdoMet_synth1"/>
    <property type="match status" value="1"/>
</dbReference>
<keyword evidence="9 10" id="KW-0630">Potassium</keyword>
<evidence type="ECO:0000256" key="6">
    <source>
        <dbReference type="ARBA" id="ARBA00022741"/>
    </source>
</evidence>
<dbReference type="EMBL" id="CP102734">
    <property type="protein sequence ID" value="UVD81608.1"/>
    <property type="molecule type" value="Genomic_DNA"/>
</dbReference>
<dbReference type="InterPro" id="IPR022636">
    <property type="entry name" value="S-AdoMet_synthetase_sfam"/>
</dbReference>
<feature type="binding site" description="in other chain" evidence="10">
    <location>
        <position position="15"/>
    </location>
    <ligand>
        <name>ATP</name>
        <dbReference type="ChEBI" id="CHEBI:30616"/>
        <note>ligand shared between two neighboring subunits</note>
    </ligand>
</feature>
<evidence type="ECO:0000256" key="3">
    <source>
        <dbReference type="ARBA" id="ARBA00022563"/>
    </source>
</evidence>
<feature type="binding site" evidence="10">
    <location>
        <position position="17"/>
    </location>
    <ligand>
        <name>Mg(2+)</name>
        <dbReference type="ChEBI" id="CHEBI:18420"/>
    </ligand>
</feature>
<evidence type="ECO:0000256" key="4">
    <source>
        <dbReference type="ARBA" id="ARBA00022679"/>
    </source>
</evidence>
<keyword evidence="10" id="KW-0963">Cytoplasm</keyword>
<feature type="binding site" description="in other chain" evidence="10">
    <location>
        <position position="56"/>
    </location>
    <ligand>
        <name>L-methionine</name>
        <dbReference type="ChEBI" id="CHEBI:57844"/>
        <note>ligand shared between two neighboring subunits</note>
    </ligand>
</feature>
<dbReference type="InterPro" id="IPR022631">
    <property type="entry name" value="ADOMET_SYNTHASE_CS"/>
</dbReference>
<dbReference type="InterPro" id="IPR022628">
    <property type="entry name" value="S-AdoMet_synt_N"/>
</dbReference>
<comment type="pathway">
    <text evidence="1 10">Amino-acid biosynthesis; S-adenosyl-L-methionine biosynthesis; S-adenosyl-L-methionine from L-methionine: step 1/1.</text>
</comment>
<keyword evidence="8 10" id="KW-0460">Magnesium</keyword>
<gene>
    <name evidence="10 16" type="primary">metK</name>
    <name evidence="16" type="ORF">NV226_02695</name>
</gene>
<dbReference type="RefSeq" id="WP_258210782.1">
    <property type="nucleotide sequence ID" value="NZ_CP102734.1"/>
</dbReference>
<feature type="binding site" description="in other chain" evidence="10">
    <location>
        <begin position="236"/>
        <end position="237"/>
    </location>
    <ligand>
        <name>ATP</name>
        <dbReference type="ChEBI" id="CHEBI:30616"/>
        <note>ligand shared between two neighboring subunits</note>
    </ligand>
</feature>
<keyword evidence="6 10" id="KW-0547">Nucleotide-binding</keyword>
<keyword evidence="3 10" id="KW-0554">One-carbon metabolism</keyword>
<organism evidence="16 17">
    <name type="scientific">Mycoplasma iguanae</name>
    <dbReference type="NCBI Taxonomy" id="292461"/>
    <lineage>
        <taxon>Bacteria</taxon>
        <taxon>Bacillati</taxon>
        <taxon>Mycoplasmatota</taxon>
        <taxon>Mollicutes</taxon>
        <taxon>Mycoplasmataceae</taxon>
        <taxon>Mycoplasma</taxon>
    </lineage>
</organism>
<dbReference type="PIRSF" id="PIRSF000497">
    <property type="entry name" value="MAT"/>
    <property type="match status" value="1"/>
</dbReference>
<evidence type="ECO:0000259" key="15">
    <source>
        <dbReference type="Pfam" id="PF02773"/>
    </source>
</evidence>
<keyword evidence="17" id="KW-1185">Reference proteome</keyword>
<dbReference type="PANTHER" id="PTHR11964">
    <property type="entry name" value="S-ADENOSYLMETHIONINE SYNTHETASE"/>
    <property type="match status" value="1"/>
</dbReference>
<evidence type="ECO:0000259" key="14">
    <source>
        <dbReference type="Pfam" id="PF02772"/>
    </source>
</evidence>
<reference evidence="16" key="1">
    <citation type="submission" date="2022-08" db="EMBL/GenBank/DDBJ databases">
        <title>Complete genome of Mycoplasma iguanae type strain 2327.</title>
        <authorList>
            <person name="Spergser J."/>
        </authorList>
    </citation>
    <scope>NUCLEOTIDE SEQUENCE</scope>
    <source>
        <strain evidence="16">2327</strain>
    </source>
</reference>
<dbReference type="InterPro" id="IPR002133">
    <property type="entry name" value="S-AdoMet_synthetase"/>
</dbReference>
<evidence type="ECO:0000256" key="8">
    <source>
        <dbReference type="ARBA" id="ARBA00022842"/>
    </source>
</evidence>
<comment type="subunit">
    <text evidence="10">Homotetramer; dimer of dimers.</text>
</comment>
<dbReference type="EC" id="2.5.1.6" evidence="10"/>
<proteinExistence type="inferred from homology"/>
<feature type="binding site" description="in other chain" evidence="10">
    <location>
        <begin position="221"/>
        <end position="222"/>
    </location>
    <ligand>
        <name>ATP</name>
        <dbReference type="ChEBI" id="CHEBI:30616"/>
        <note>ligand shared between two neighboring subunits</note>
    </ligand>
</feature>
<sequence>MYKTLFTSESVGTGHPDKICDQISDAILDAYLQVDPKSRVACEVLATFKKIVVTGEFRSTIELDLKPIVLRVLNNVGYSEKDFEIEFLLNHQSDDISQGVDKKDGEIGAGDQGIMFGYATNETKEFMPLPITLAHALVKRAEKLRKSGAFKWAKSDMKSQVTFDYSNSQPKIKTILMSIQHDQNFEQTEFFDFIKNEIMIYVAKKYHLNTDFEVLINPTGRFVIGGPVGDVGLTGRKIIVDTYGGFAKHGGGAFSGKDYTKVDRSAAYAARWVAKNLVAAGISDSLEIQLSYAIGIAKPISIAVDTFYTSKYSDDEILKIINQVFDLSPAGIFAALDLQKPIYEKTATFGHFGRKYNAQTGEFSWERLNKVEVIQSLLKTE</sequence>
<evidence type="ECO:0000256" key="5">
    <source>
        <dbReference type="ARBA" id="ARBA00022723"/>
    </source>
</evidence>
<feature type="binding site" evidence="10">
    <location>
        <position position="257"/>
    </location>
    <ligand>
        <name>ATP</name>
        <dbReference type="ChEBI" id="CHEBI:30616"/>
        <note>ligand shared between two neighboring subunits</note>
    </ligand>
</feature>
<evidence type="ECO:0000256" key="10">
    <source>
        <dbReference type="HAMAP-Rule" id="MF_00086"/>
    </source>
</evidence>
<evidence type="ECO:0000313" key="16">
    <source>
        <dbReference type="EMBL" id="UVD81608.1"/>
    </source>
</evidence>
<evidence type="ECO:0000256" key="2">
    <source>
        <dbReference type="ARBA" id="ARBA00009685"/>
    </source>
</evidence>
<feature type="binding site" description="in other chain" evidence="10">
    <location>
        <begin position="156"/>
        <end position="158"/>
    </location>
    <ligand>
        <name>ATP</name>
        <dbReference type="ChEBI" id="CHEBI:30616"/>
        <note>ligand shared between two neighboring subunits</note>
    </ligand>
</feature>
<comment type="subcellular location">
    <subcellularLocation>
        <location evidence="10 11">Cytoplasm</location>
    </subcellularLocation>
</comment>
<feature type="binding site" description="in other chain" evidence="10">
    <location>
        <position position="92"/>
    </location>
    <ligand>
        <name>L-methionine</name>
        <dbReference type="ChEBI" id="CHEBI:57844"/>
        <note>ligand shared between two neighboring subunits</note>
    </ligand>
</feature>
<feature type="binding site" evidence="10">
    <location>
        <position position="230"/>
    </location>
    <ligand>
        <name>ATP</name>
        <dbReference type="ChEBI" id="CHEBI:30616"/>
        <note>ligand shared between two neighboring subunits</note>
    </ligand>
</feature>